<dbReference type="InterPro" id="IPR036533">
    <property type="entry name" value="BAG_dom_sf"/>
</dbReference>
<protein>
    <recommendedName>
        <fullName evidence="2">BAG domain-containing protein</fullName>
    </recommendedName>
</protein>
<dbReference type="Pfam" id="PF02179">
    <property type="entry name" value="BAG"/>
    <property type="match status" value="1"/>
</dbReference>
<evidence type="ECO:0000259" key="2">
    <source>
        <dbReference type="Pfam" id="PF02179"/>
    </source>
</evidence>
<organism evidence="3">
    <name type="scientific">Salvia splendens</name>
    <name type="common">Scarlet sage</name>
    <dbReference type="NCBI Taxonomy" id="180675"/>
    <lineage>
        <taxon>Eukaryota</taxon>
        <taxon>Viridiplantae</taxon>
        <taxon>Streptophyta</taxon>
        <taxon>Embryophyta</taxon>
        <taxon>Tracheophyta</taxon>
        <taxon>Spermatophyta</taxon>
        <taxon>Magnoliopsida</taxon>
        <taxon>eudicotyledons</taxon>
        <taxon>Gunneridae</taxon>
        <taxon>Pentapetalae</taxon>
        <taxon>asterids</taxon>
        <taxon>lamiids</taxon>
        <taxon>Lamiales</taxon>
        <taxon>Lamiaceae</taxon>
        <taxon>Nepetoideae</taxon>
        <taxon>Mentheae</taxon>
        <taxon>Salviinae</taxon>
        <taxon>Salvia</taxon>
        <taxon>Salvia subgen. Calosphace</taxon>
        <taxon>core Calosphace</taxon>
    </lineage>
</organism>
<dbReference type="GO" id="GO:0000774">
    <property type="term" value="F:adenyl-nucleotide exchange factor activity"/>
    <property type="evidence" value="ECO:0007669"/>
    <property type="project" value="TreeGrafter"/>
</dbReference>
<evidence type="ECO:0000313" key="4">
    <source>
        <dbReference type="Proteomes" id="UP000298416"/>
    </source>
</evidence>
<evidence type="ECO:0000256" key="1">
    <source>
        <dbReference type="ARBA" id="ARBA00023186"/>
    </source>
</evidence>
<dbReference type="Proteomes" id="UP000298416">
    <property type="component" value="Unassembled WGS sequence"/>
</dbReference>
<reference evidence="3" key="2">
    <citation type="submission" date="2020-08" db="EMBL/GenBank/DDBJ databases">
        <title>Plant Genome Project.</title>
        <authorList>
            <person name="Zhang R.-G."/>
        </authorList>
    </citation>
    <scope>NUCLEOTIDE SEQUENCE</scope>
    <source>
        <strain evidence="3">Huo1</strain>
        <tissue evidence="3">Leaf</tissue>
    </source>
</reference>
<sequence length="175" mass="19535">MFDNSKAFLDSAGVKDKSKMVLEEDPISLEKRYLEARKTAILEKAAKIISQISLEVDRLGAQVSALESVVSRGGNVADKDVATLVEMLMNQLLKLESISDSADADVQLQSKMQVRRVHKYVETLDSMKMKKPPEIEDSPNLRQQPAVITTEWEMFDSIPTTASPGHPSNFTWNLL</sequence>
<dbReference type="InterPro" id="IPR003103">
    <property type="entry name" value="BAG_domain"/>
</dbReference>
<dbReference type="PANTHER" id="PTHR12329:SF11">
    <property type="entry name" value="BAG FAMILY MOLECULAR CHAPERONE REGULATOR 1"/>
    <property type="match status" value="1"/>
</dbReference>
<reference evidence="3" key="1">
    <citation type="submission" date="2018-01" db="EMBL/GenBank/DDBJ databases">
        <authorList>
            <person name="Mao J.F."/>
        </authorList>
    </citation>
    <scope>NUCLEOTIDE SEQUENCE</scope>
    <source>
        <strain evidence="3">Huo1</strain>
        <tissue evidence="3">Leaf</tissue>
    </source>
</reference>
<dbReference type="GO" id="GO:0050821">
    <property type="term" value="P:protein stabilization"/>
    <property type="evidence" value="ECO:0007669"/>
    <property type="project" value="TreeGrafter"/>
</dbReference>
<dbReference type="InterPro" id="IPR039773">
    <property type="entry name" value="BAG_chaperone_regulator"/>
</dbReference>
<dbReference type="GO" id="GO:0051087">
    <property type="term" value="F:protein-folding chaperone binding"/>
    <property type="evidence" value="ECO:0007669"/>
    <property type="project" value="InterPro"/>
</dbReference>
<gene>
    <name evidence="3" type="ORF">SASPL_129397</name>
</gene>
<feature type="domain" description="BAG" evidence="2">
    <location>
        <begin position="49"/>
        <end position="126"/>
    </location>
</feature>
<proteinExistence type="predicted"/>
<keyword evidence="4" id="KW-1185">Reference proteome</keyword>
<keyword evidence="1" id="KW-0143">Chaperone</keyword>
<evidence type="ECO:0000313" key="3">
    <source>
        <dbReference type="EMBL" id="KAG6411317.1"/>
    </source>
</evidence>
<dbReference type="AlphaFoldDB" id="A0A8X8ZMY2"/>
<dbReference type="Gene3D" id="1.20.58.120">
    <property type="entry name" value="BAG domain"/>
    <property type="match status" value="1"/>
</dbReference>
<dbReference type="SUPFAM" id="SSF63491">
    <property type="entry name" value="BAG domain"/>
    <property type="match status" value="1"/>
</dbReference>
<dbReference type="PANTHER" id="PTHR12329">
    <property type="entry name" value="BCL2-ASSOCIATED ATHANOGENE"/>
    <property type="match status" value="1"/>
</dbReference>
<accession>A0A8X8ZMY2</accession>
<name>A0A8X8ZMY2_SALSN</name>
<dbReference type="EMBL" id="PNBA02000010">
    <property type="protein sequence ID" value="KAG6411317.1"/>
    <property type="molecule type" value="Genomic_DNA"/>
</dbReference>
<comment type="caution">
    <text evidence="3">The sequence shown here is derived from an EMBL/GenBank/DDBJ whole genome shotgun (WGS) entry which is preliminary data.</text>
</comment>
<dbReference type="GO" id="GO:0005737">
    <property type="term" value="C:cytoplasm"/>
    <property type="evidence" value="ECO:0007669"/>
    <property type="project" value="TreeGrafter"/>
</dbReference>